<dbReference type="AlphaFoldDB" id="Q0AWN9"/>
<reference evidence="18" key="1">
    <citation type="journal article" date="2010" name="Environ. Microbiol.">
        <title>The genome of Syntrophomonas wolfei: new insights into syntrophic metabolism and biohydrogen production.</title>
        <authorList>
            <person name="Sieber J.R."/>
            <person name="Sims D.R."/>
            <person name="Han C."/>
            <person name="Kim E."/>
            <person name="Lykidis A."/>
            <person name="Lapidus A.L."/>
            <person name="McDonnald E."/>
            <person name="Rohlin L."/>
            <person name="Culley D.E."/>
            <person name="Gunsalus R."/>
            <person name="McInerney M.J."/>
        </authorList>
    </citation>
    <scope>NUCLEOTIDE SEQUENCE [LARGE SCALE GENOMIC DNA]</scope>
    <source>
        <strain evidence="18">DSM 2245B / Goettingen</strain>
    </source>
</reference>
<evidence type="ECO:0000256" key="12">
    <source>
        <dbReference type="PIRSR" id="PIRSR606262-1"/>
    </source>
</evidence>
<dbReference type="InterPro" id="IPR050202">
    <property type="entry name" value="Cyt/Deoxycyt_deaminase"/>
</dbReference>
<feature type="active site" description="Proton donor" evidence="12">
    <location>
        <position position="56"/>
    </location>
</feature>
<keyword evidence="6 14" id="KW-0479">Metal-binding</keyword>
<dbReference type="Pfam" id="PF00383">
    <property type="entry name" value="dCMP_cyt_deam_1"/>
    <property type="match status" value="1"/>
</dbReference>
<dbReference type="Proteomes" id="UP000001968">
    <property type="component" value="Chromosome"/>
</dbReference>
<evidence type="ECO:0000256" key="15">
    <source>
        <dbReference type="RuleBase" id="RU364006"/>
    </source>
</evidence>
<dbReference type="FunFam" id="3.40.140.10:FF:000008">
    <property type="entry name" value="Cytidine deaminase"/>
    <property type="match status" value="1"/>
</dbReference>
<proteinExistence type="inferred from homology"/>
<evidence type="ECO:0000256" key="5">
    <source>
        <dbReference type="ARBA" id="ARBA00018266"/>
    </source>
</evidence>
<feature type="domain" description="CMP/dCMP-type deaminase" evidence="16">
    <location>
        <begin position="2"/>
        <end position="128"/>
    </location>
</feature>
<dbReference type="SUPFAM" id="SSF53927">
    <property type="entry name" value="Cytidine deaminase-like"/>
    <property type="match status" value="1"/>
</dbReference>
<dbReference type="PANTHER" id="PTHR11644">
    <property type="entry name" value="CYTIDINE DEAMINASE"/>
    <property type="match status" value="1"/>
</dbReference>
<comment type="catalytic activity">
    <reaction evidence="11 15">
        <text>cytidine + H2O + H(+) = uridine + NH4(+)</text>
        <dbReference type="Rhea" id="RHEA:16069"/>
        <dbReference type="ChEBI" id="CHEBI:15377"/>
        <dbReference type="ChEBI" id="CHEBI:15378"/>
        <dbReference type="ChEBI" id="CHEBI:16704"/>
        <dbReference type="ChEBI" id="CHEBI:17562"/>
        <dbReference type="ChEBI" id="CHEBI:28938"/>
        <dbReference type="EC" id="3.5.4.5"/>
    </reaction>
</comment>
<evidence type="ECO:0000256" key="13">
    <source>
        <dbReference type="PIRSR" id="PIRSR606262-2"/>
    </source>
</evidence>
<evidence type="ECO:0000256" key="11">
    <source>
        <dbReference type="ARBA" id="ARBA00049558"/>
    </source>
</evidence>
<sequence length="132" mass="14425">MSSREELLKRAREAQKNAYAPYSNFQVGAALLSAGGKVYTGSNVENSSYGLSICAERAAVFKAVNDGERDFALLAVVASGQGYVFPCGACLQVLAEFSPEMKLIITDEKDHYKEYALQDMLPQIFSLGKQEE</sequence>
<dbReference type="NCBIfam" id="NF004064">
    <property type="entry name" value="PRK05578.1"/>
    <property type="match status" value="1"/>
</dbReference>
<name>Q0AWN9_SYNWW</name>
<keyword evidence="7 15" id="KW-0378">Hydrolase</keyword>
<keyword evidence="18" id="KW-1185">Reference proteome</keyword>
<dbReference type="NCBIfam" id="TIGR01354">
    <property type="entry name" value="cyt_deam_tetra"/>
    <property type="match status" value="1"/>
</dbReference>
<evidence type="ECO:0000259" key="16">
    <source>
        <dbReference type="PROSITE" id="PS51747"/>
    </source>
</evidence>
<dbReference type="RefSeq" id="WP_011640964.1">
    <property type="nucleotide sequence ID" value="NC_008346.1"/>
</dbReference>
<keyword evidence="8 14" id="KW-0862">Zinc</keyword>
<accession>Q0AWN9</accession>
<evidence type="ECO:0000256" key="1">
    <source>
        <dbReference type="ARBA" id="ARBA00001947"/>
    </source>
</evidence>
<dbReference type="EC" id="3.5.4.5" evidence="4 15"/>
<dbReference type="PANTHER" id="PTHR11644:SF2">
    <property type="entry name" value="CYTIDINE DEAMINASE"/>
    <property type="match status" value="1"/>
</dbReference>
<evidence type="ECO:0000256" key="3">
    <source>
        <dbReference type="ARBA" id="ARBA00006576"/>
    </source>
</evidence>
<evidence type="ECO:0000313" key="17">
    <source>
        <dbReference type="EMBL" id="ABI68865.1"/>
    </source>
</evidence>
<dbReference type="KEGG" id="swo:Swol_1562"/>
<dbReference type="GO" id="GO:0008270">
    <property type="term" value="F:zinc ion binding"/>
    <property type="evidence" value="ECO:0007669"/>
    <property type="project" value="UniProtKB-UniRule"/>
</dbReference>
<evidence type="ECO:0000256" key="14">
    <source>
        <dbReference type="PIRSR" id="PIRSR606262-3"/>
    </source>
</evidence>
<dbReference type="CDD" id="cd01283">
    <property type="entry name" value="cytidine_deaminase"/>
    <property type="match status" value="1"/>
</dbReference>
<dbReference type="GO" id="GO:0042802">
    <property type="term" value="F:identical protein binding"/>
    <property type="evidence" value="ECO:0007669"/>
    <property type="project" value="UniProtKB-ARBA"/>
</dbReference>
<evidence type="ECO:0000256" key="2">
    <source>
        <dbReference type="ARBA" id="ARBA00003949"/>
    </source>
</evidence>
<dbReference type="EMBL" id="CP000448">
    <property type="protein sequence ID" value="ABI68865.1"/>
    <property type="molecule type" value="Genomic_DNA"/>
</dbReference>
<dbReference type="HOGENOM" id="CLU_097262_4_1_9"/>
<dbReference type="Gene3D" id="3.40.140.10">
    <property type="entry name" value="Cytidine Deaminase, domain 2"/>
    <property type="match status" value="1"/>
</dbReference>
<dbReference type="eggNOG" id="COG0295">
    <property type="taxonomic scope" value="Bacteria"/>
</dbReference>
<comment type="similarity">
    <text evidence="3 15">Belongs to the cytidine and deoxycytidylate deaminase family.</text>
</comment>
<dbReference type="STRING" id="335541.Swol_1562"/>
<feature type="binding site" evidence="14">
    <location>
        <position position="87"/>
    </location>
    <ligand>
        <name>Zn(2+)</name>
        <dbReference type="ChEBI" id="CHEBI:29105"/>
        <note>catalytic</note>
    </ligand>
</feature>
<feature type="binding site" evidence="13">
    <location>
        <begin position="43"/>
        <end position="49"/>
    </location>
    <ligand>
        <name>substrate</name>
    </ligand>
</feature>
<dbReference type="GO" id="GO:0004126">
    <property type="term" value="F:cytidine deaminase activity"/>
    <property type="evidence" value="ECO:0007669"/>
    <property type="project" value="UniProtKB-UniRule"/>
</dbReference>
<dbReference type="GO" id="GO:0005829">
    <property type="term" value="C:cytosol"/>
    <property type="evidence" value="ECO:0007669"/>
    <property type="project" value="TreeGrafter"/>
</dbReference>
<evidence type="ECO:0000256" key="7">
    <source>
        <dbReference type="ARBA" id="ARBA00022801"/>
    </source>
</evidence>
<dbReference type="GO" id="GO:0072527">
    <property type="term" value="P:pyrimidine-containing compound metabolic process"/>
    <property type="evidence" value="ECO:0007669"/>
    <property type="project" value="UniProtKB-ARBA"/>
</dbReference>
<evidence type="ECO:0000313" key="18">
    <source>
        <dbReference type="Proteomes" id="UP000001968"/>
    </source>
</evidence>
<evidence type="ECO:0000256" key="6">
    <source>
        <dbReference type="ARBA" id="ARBA00022723"/>
    </source>
</evidence>
<comment type="function">
    <text evidence="2 15">This enzyme scavenges exogenous and endogenous cytidine and 2'-deoxycytidine for UMP synthesis.</text>
</comment>
<gene>
    <name evidence="17" type="ordered locus">Swol_1562</name>
</gene>
<evidence type="ECO:0000256" key="4">
    <source>
        <dbReference type="ARBA" id="ARBA00012783"/>
    </source>
</evidence>
<comment type="cofactor">
    <cofactor evidence="1 14 15">
        <name>Zn(2+)</name>
        <dbReference type="ChEBI" id="CHEBI:29105"/>
    </cofactor>
</comment>
<dbReference type="InterPro" id="IPR002125">
    <property type="entry name" value="CMP_dCMP_dom"/>
</dbReference>
<evidence type="ECO:0000256" key="8">
    <source>
        <dbReference type="ARBA" id="ARBA00022833"/>
    </source>
</evidence>
<dbReference type="OrthoDB" id="9795347at2"/>
<evidence type="ECO:0000256" key="9">
    <source>
        <dbReference type="ARBA" id="ARBA00032005"/>
    </source>
</evidence>
<dbReference type="GO" id="GO:0055086">
    <property type="term" value="P:nucleobase-containing small molecule metabolic process"/>
    <property type="evidence" value="ECO:0007669"/>
    <property type="project" value="UniProtKB-ARBA"/>
</dbReference>
<evidence type="ECO:0000256" key="10">
    <source>
        <dbReference type="ARBA" id="ARBA00049252"/>
    </source>
</evidence>
<feature type="binding site" evidence="14">
    <location>
        <position position="90"/>
    </location>
    <ligand>
        <name>Zn(2+)</name>
        <dbReference type="ChEBI" id="CHEBI:29105"/>
        <note>catalytic</note>
    </ligand>
</feature>
<dbReference type="InterPro" id="IPR016192">
    <property type="entry name" value="APOBEC/CMP_deaminase_Zn-bd"/>
</dbReference>
<dbReference type="PROSITE" id="PS00903">
    <property type="entry name" value="CYT_DCMP_DEAMINASES_1"/>
    <property type="match status" value="1"/>
</dbReference>
<protein>
    <recommendedName>
        <fullName evidence="5 15">Cytidine deaminase</fullName>
        <ecNumber evidence="4 15">3.5.4.5</ecNumber>
    </recommendedName>
    <alternativeName>
        <fullName evidence="9 15">Cytidine aminohydrolase</fullName>
    </alternativeName>
</protein>
<organism evidence="17 18">
    <name type="scientific">Syntrophomonas wolfei subsp. wolfei (strain DSM 2245B / Goettingen)</name>
    <dbReference type="NCBI Taxonomy" id="335541"/>
    <lineage>
        <taxon>Bacteria</taxon>
        <taxon>Bacillati</taxon>
        <taxon>Bacillota</taxon>
        <taxon>Clostridia</taxon>
        <taxon>Eubacteriales</taxon>
        <taxon>Syntrophomonadaceae</taxon>
        <taxon>Syntrophomonas</taxon>
    </lineage>
</organism>
<dbReference type="InterPro" id="IPR016193">
    <property type="entry name" value="Cytidine_deaminase-like"/>
</dbReference>
<dbReference type="InterPro" id="IPR006262">
    <property type="entry name" value="Cyt_deam_tetra"/>
</dbReference>
<dbReference type="PROSITE" id="PS51747">
    <property type="entry name" value="CYT_DCMP_DEAMINASES_2"/>
    <property type="match status" value="1"/>
</dbReference>
<feature type="binding site" evidence="14">
    <location>
        <position position="54"/>
    </location>
    <ligand>
        <name>Zn(2+)</name>
        <dbReference type="ChEBI" id="CHEBI:29105"/>
        <note>catalytic</note>
    </ligand>
</feature>
<comment type="catalytic activity">
    <reaction evidence="10 15">
        <text>2'-deoxycytidine + H2O + H(+) = 2'-deoxyuridine + NH4(+)</text>
        <dbReference type="Rhea" id="RHEA:13433"/>
        <dbReference type="ChEBI" id="CHEBI:15377"/>
        <dbReference type="ChEBI" id="CHEBI:15378"/>
        <dbReference type="ChEBI" id="CHEBI:15698"/>
        <dbReference type="ChEBI" id="CHEBI:16450"/>
        <dbReference type="ChEBI" id="CHEBI:28938"/>
        <dbReference type="EC" id="3.5.4.5"/>
    </reaction>
</comment>